<evidence type="ECO:0000256" key="1">
    <source>
        <dbReference type="SAM" id="SignalP"/>
    </source>
</evidence>
<gene>
    <name evidence="2" type="ORF">GQ55_1G214000</name>
</gene>
<evidence type="ECO:0000313" key="2">
    <source>
        <dbReference type="EMBL" id="PUZ75667.1"/>
    </source>
</evidence>
<dbReference type="Proteomes" id="UP000244336">
    <property type="component" value="Chromosome 1"/>
</dbReference>
<evidence type="ECO:0008006" key="4">
    <source>
        <dbReference type="Google" id="ProtNLM"/>
    </source>
</evidence>
<accession>A0A2T7F6H2</accession>
<sequence length="68" mass="7633">MTPTLSFLLALQPIHATPKAEPCVRCVSLQLQCVFKASAEPTSYFKLAVFGWAKLRESLRVEGESYSW</sequence>
<dbReference type="EMBL" id="CM009749">
    <property type="protein sequence ID" value="PUZ75667.1"/>
    <property type="molecule type" value="Genomic_DNA"/>
</dbReference>
<keyword evidence="1" id="KW-0732">Signal</keyword>
<dbReference type="Gramene" id="PUZ75667">
    <property type="protein sequence ID" value="PUZ75667"/>
    <property type="gene ID" value="GQ55_1G214000"/>
</dbReference>
<organism evidence="2 3">
    <name type="scientific">Panicum hallii var. hallii</name>
    <dbReference type="NCBI Taxonomy" id="1504633"/>
    <lineage>
        <taxon>Eukaryota</taxon>
        <taxon>Viridiplantae</taxon>
        <taxon>Streptophyta</taxon>
        <taxon>Embryophyta</taxon>
        <taxon>Tracheophyta</taxon>
        <taxon>Spermatophyta</taxon>
        <taxon>Magnoliopsida</taxon>
        <taxon>Liliopsida</taxon>
        <taxon>Poales</taxon>
        <taxon>Poaceae</taxon>
        <taxon>PACMAD clade</taxon>
        <taxon>Panicoideae</taxon>
        <taxon>Panicodae</taxon>
        <taxon>Paniceae</taxon>
        <taxon>Panicinae</taxon>
        <taxon>Panicum</taxon>
        <taxon>Panicum sect. Panicum</taxon>
    </lineage>
</organism>
<proteinExistence type="predicted"/>
<feature type="chain" id="PRO_5015648843" description="Secreted protein" evidence="1">
    <location>
        <begin position="17"/>
        <end position="68"/>
    </location>
</feature>
<keyword evidence="3" id="KW-1185">Reference proteome</keyword>
<reference evidence="2 3" key="1">
    <citation type="submission" date="2018-04" db="EMBL/GenBank/DDBJ databases">
        <title>WGS assembly of Panicum hallii var. hallii HAL2.</title>
        <authorList>
            <person name="Lovell J."/>
            <person name="Jenkins J."/>
            <person name="Lowry D."/>
            <person name="Mamidi S."/>
            <person name="Sreedasyam A."/>
            <person name="Weng X."/>
            <person name="Barry K."/>
            <person name="Bonette J."/>
            <person name="Campitelli B."/>
            <person name="Daum C."/>
            <person name="Gordon S."/>
            <person name="Gould B."/>
            <person name="Lipzen A."/>
            <person name="MacQueen A."/>
            <person name="Palacio-Mejia J."/>
            <person name="Plott C."/>
            <person name="Shakirov E."/>
            <person name="Shu S."/>
            <person name="Yoshinaga Y."/>
            <person name="Zane M."/>
            <person name="Rokhsar D."/>
            <person name="Grimwood J."/>
            <person name="Schmutz J."/>
            <person name="Juenger T."/>
        </authorList>
    </citation>
    <scope>NUCLEOTIDE SEQUENCE [LARGE SCALE GENOMIC DNA]</scope>
    <source>
        <strain evidence="3">cv. HAL2</strain>
    </source>
</reference>
<dbReference type="AlphaFoldDB" id="A0A2T7F6H2"/>
<protein>
    <recommendedName>
        <fullName evidence="4">Secreted protein</fullName>
    </recommendedName>
</protein>
<evidence type="ECO:0000313" key="3">
    <source>
        <dbReference type="Proteomes" id="UP000244336"/>
    </source>
</evidence>
<name>A0A2T7F6H2_9POAL</name>
<feature type="signal peptide" evidence="1">
    <location>
        <begin position="1"/>
        <end position="16"/>
    </location>
</feature>